<keyword evidence="8" id="KW-1185">Reference proteome</keyword>
<evidence type="ECO:0000256" key="4">
    <source>
        <dbReference type="ARBA" id="ARBA00022842"/>
    </source>
</evidence>
<keyword evidence="3" id="KW-0479">Metal-binding</keyword>
<dbReference type="EMBL" id="CP004387">
    <property type="protein sequence ID" value="AJD49746.1"/>
    <property type="molecule type" value="Genomic_DNA"/>
</dbReference>
<evidence type="ECO:0000256" key="5">
    <source>
        <dbReference type="ARBA" id="ARBA00022918"/>
    </source>
</evidence>
<keyword evidence="2" id="KW-0548">Nucleotidyltransferase</keyword>
<evidence type="ECO:0000313" key="7">
    <source>
        <dbReference type="EMBL" id="AJD49746.1"/>
    </source>
</evidence>
<dbReference type="Proteomes" id="UP000006764">
    <property type="component" value="Chromosome"/>
</dbReference>
<evidence type="ECO:0000256" key="3">
    <source>
        <dbReference type="ARBA" id="ARBA00022723"/>
    </source>
</evidence>
<evidence type="ECO:0000313" key="8">
    <source>
        <dbReference type="Proteomes" id="UP000006764"/>
    </source>
</evidence>
<dbReference type="RefSeq" id="WP_008733088.1">
    <property type="nucleotide sequence ID" value="NZ_CP004387.1"/>
</dbReference>
<keyword evidence="5 7" id="KW-0695">RNA-directed DNA polymerase</keyword>
<keyword evidence="4" id="KW-0460">Magnesium</keyword>
<reference evidence="7 8" key="1">
    <citation type="journal article" date="2012" name="J. Bacteriol.">
        <title>Genome sequence of an alkane-degrading bacterium, Alcanivorax pacificus type strain W11-5, isolated from deep sea sediment.</title>
        <authorList>
            <person name="Lai Q."/>
            <person name="Shao Z."/>
        </authorList>
    </citation>
    <scope>NUCLEOTIDE SEQUENCE [LARGE SCALE GENOMIC DNA]</scope>
    <source>
        <strain evidence="7 8">W11-5</strain>
    </source>
</reference>
<evidence type="ECO:0000256" key="2">
    <source>
        <dbReference type="ARBA" id="ARBA00022695"/>
    </source>
</evidence>
<dbReference type="InterPro" id="IPR000123">
    <property type="entry name" value="Reverse_transcriptase_msDNA"/>
</dbReference>
<organism evidence="7 8">
    <name type="scientific">Isoalcanivorax pacificus W11-5</name>
    <dbReference type="NCBI Taxonomy" id="391936"/>
    <lineage>
        <taxon>Bacteria</taxon>
        <taxon>Pseudomonadati</taxon>
        <taxon>Pseudomonadota</taxon>
        <taxon>Gammaproteobacteria</taxon>
        <taxon>Oceanospirillales</taxon>
        <taxon>Alcanivoracaceae</taxon>
        <taxon>Isoalcanivorax</taxon>
    </lineage>
</organism>
<dbReference type="GO" id="GO:0003723">
    <property type="term" value="F:RNA binding"/>
    <property type="evidence" value="ECO:0007669"/>
    <property type="project" value="InterPro"/>
</dbReference>
<dbReference type="GO" id="GO:0046872">
    <property type="term" value="F:metal ion binding"/>
    <property type="evidence" value="ECO:0007669"/>
    <property type="project" value="UniProtKB-KW"/>
</dbReference>
<evidence type="ECO:0000259" key="6">
    <source>
        <dbReference type="PROSITE" id="PS50878"/>
    </source>
</evidence>
<dbReference type="PROSITE" id="PS50878">
    <property type="entry name" value="RT_POL"/>
    <property type="match status" value="1"/>
</dbReference>
<evidence type="ECO:0000256" key="1">
    <source>
        <dbReference type="ARBA" id="ARBA00022679"/>
    </source>
</evidence>
<dbReference type="PRINTS" id="PR00866">
    <property type="entry name" value="RNADNAPOLMS"/>
</dbReference>
<feature type="domain" description="Reverse transcriptase" evidence="6">
    <location>
        <begin position="1"/>
        <end position="124"/>
    </location>
</feature>
<dbReference type="GO" id="GO:0003964">
    <property type="term" value="F:RNA-directed DNA polymerase activity"/>
    <property type="evidence" value="ECO:0007669"/>
    <property type="project" value="UniProtKB-KW"/>
</dbReference>
<accession>A0A0B4XRC2</accession>
<dbReference type="AlphaFoldDB" id="A0A0B4XRC2"/>
<protein>
    <submittedName>
        <fullName evidence="7">Retron reverse transcriptase</fullName>
    </submittedName>
</protein>
<dbReference type="OrthoDB" id="7055795at2"/>
<dbReference type="InterPro" id="IPR000477">
    <property type="entry name" value="RT_dom"/>
</dbReference>
<sequence>MKLTTREYWLYEGAPTSPLIANMIFGQHEADLVEEYIRQEITYTRFVDDITISSPRKMEDQKLGSIIRQIYGMLLNKGLQPNRKKQKVYIGAGRGNVHAIITRRGRVHYEKSRRKQIKLEAYNLLKSAEETGRDTDEYRSRYNSILGKLSMMRRLHPQEAQREIDKLIEMAPLKGA</sequence>
<dbReference type="KEGG" id="apac:S7S_16670"/>
<name>A0A0B4XRC2_9GAMM</name>
<dbReference type="HOGENOM" id="CLU_1522084_0_0_6"/>
<keyword evidence="1" id="KW-0808">Transferase</keyword>
<gene>
    <name evidence="7" type="ORF">S7S_16670</name>
</gene>
<proteinExistence type="predicted"/>